<dbReference type="GO" id="GO:0051014">
    <property type="term" value="P:actin filament severing"/>
    <property type="evidence" value="ECO:0007669"/>
    <property type="project" value="TreeGrafter"/>
</dbReference>
<dbReference type="Gene3D" id="1.10.950.10">
    <property type="entry name" value="Villin headpiece domain"/>
    <property type="match status" value="1"/>
</dbReference>
<dbReference type="Pfam" id="PF00626">
    <property type="entry name" value="Gelsolin"/>
    <property type="match status" value="6"/>
</dbReference>
<evidence type="ECO:0000256" key="5">
    <source>
        <dbReference type="SAM" id="MobiDB-lite"/>
    </source>
</evidence>
<feature type="compositionally biased region" description="Low complexity" evidence="5">
    <location>
        <begin position="797"/>
        <end position="808"/>
    </location>
</feature>
<keyword evidence="3" id="KW-0677">Repeat</keyword>
<name>A0A8J5G9X4_ZINOF</name>
<keyword evidence="2" id="KW-0117">Actin capping</keyword>
<keyword evidence="4" id="KW-0963">Cytoplasm</keyword>
<evidence type="ECO:0000256" key="2">
    <source>
        <dbReference type="ARBA" id="ARBA00022467"/>
    </source>
</evidence>
<dbReference type="PRINTS" id="PR00597">
    <property type="entry name" value="GELSOLIN"/>
</dbReference>
<comment type="caution">
    <text evidence="7">The sequence shown here is derived from an EMBL/GenBank/DDBJ whole genome shotgun (WGS) entry which is preliminary data.</text>
</comment>
<dbReference type="GO" id="GO:0051693">
    <property type="term" value="P:actin filament capping"/>
    <property type="evidence" value="ECO:0007669"/>
    <property type="project" value="UniProtKB-KW"/>
</dbReference>
<dbReference type="PANTHER" id="PTHR11977">
    <property type="entry name" value="VILLIN"/>
    <property type="match status" value="1"/>
</dbReference>
<sequence length="1043" mass="114802">MQRGEIYLDHVGCDCGFEIMSDGSFPCLFVCRDSWMDGGLVVLDIGFAVGFRCCTMSSSTKSLDPAFQGAGQRVYPFLLCNTTTSRGGAYVYDIHFWIGKDSSQDEAGTAAIKSVELDAVLGGRAVQHRELQGNESDQFLSYFKPCIIPLKGGFASGFKKPEEEKFETRLYICRGKRIVRMKQVPFARTSLNHDDVFILDTDKKIYQFNGANSNIQERAKALEVVQHLKDQYHDGKCDVAIIEDGKLQADLDSGEFWVLFGGFAPIAKKVLTEDDLALEIVPAKLYSINVGQLKLEDNNPSRAILENNKCYVLDCGAEIFIWVGRVTQVDERKAISKAAEDLIINQNRSKATQITQVIQGYETQSFKSHFESWPVGSGSGAGIPGGDEARGKVAALLKQQGVDVKGASKAPVLSEEIPPLIEGSEKLEVWLINGGTKKPISNEEIGRFYSGDCYIVLCTYRASEKKDEYYLCCWIGKDSVQDDRATATRLSNSICNSLKGRPVQGYVFQGKEPPQFIALFQPMVILKGGIGSSYKKHLAEKNINDETYTSDSIALIQVSGTSVHNNKAIQVDAVATSLTSSDCFLLQSGTSLFAWHGISSTLEQQQWAARVAEFIKFPEVFNFSQDDLLTEDMLILDSHVEIFVWVGQHVDSKEKQKAFIVGQKYIEHAVPLEGLSPDIPMYIVTEGNEPCFFTAYFTWNNTKAMAQGNSFQKKLSLLFGTVMHTPEIYRENLFLPIYIETSRYQYIPLNSILSRSSYKNNLTTVICLQSNKPDNVSNSGPTQRASALAALSSAFNPSSSSSSQSSKANNVNHSGGPTQRASALAALNSAFNSSSSALPQSNNKAYTVNHSGPTQRASALAALSSAFNPASSKKTTAPKPPEPKQGSQRAAAFAALSSVLTAETKKGESEISTARSSRSSSPAPEATGTVPLRTQSLELRVEDLVELSGGKEDNEDNHVLASQVVDSEEPQDPDTAEHKGESTYSYERLKSNSSSPVRGIDYKRREVYLSDAEFQNVFGMTRELFNQQPKWKQDVQKRKKDLF</sequence>
<comment type="subcellular location">
    <subcellularLocation>
        <location evidence="1">Cytoplasm</location>
        <location evidence="1">Cytoskeleton</location>
    </subcellularLocation>
</comment>
<dbReference type="InterPro" id="IPR007123">
    <property type="entry name" value="Gelsolin-like_dom"/>
</dbReference>
<feature type="compositionally biased region" description="Polar residues" evidence="5">
    <location>
        <begin position="809"/>
        <end position="819"/>
    </location>
</feature>
<evidence type="ECO:0000313" key="8">
    <source>
        <dbReference type="Proteomes" id="UP000734854"/>
    </source>
</evidence>
<dbReference type="InterPro" id="IPR003128">
    <property type="entry name" value="Villin_headpiece"/>
</dbReference>
<dbReference type="GO" id="GO:0051015">
    <property type="term" value="F:actin filament binding"/>
    <property type="evidence" value="ECO:0007669"/>
    <property type="project" value="InterPro"/>
</dbReference>
<dbReference type="SUPFAM" id="SSF55753">
    <property type="entry name" value="Actin depolymerizing proteins"/>
    <property type="match status" value="6"/>
</dbReference>
<dbReference type="EMBL" id="JACMSC010000010">
    <property type="protein sequence ID" value="KAG6504000.1"/>
    <property type="molecule type" value="Genomic_DNA"/>
</dbReference>
<dbReference type="PANTHER" id="PTHR11977:SF51">
    <property type="entry name" value="PROTEIN FLIGHTLESS-1 HOMOLOG"/>
    <property type="match status" value="1"/>
</dbReference>
<evidence type="ECO:0000259" key="6">
    <source>
        <dbReference type="PROSITE" id="PS51089"/>
    </source>
</evidence>
<dbReference type="PROSITE" id="PS51089">
    <property type="entry name" value="HP"/>
    <property type="match status" value="1"/>
</dbReference>
<dbReference type="CDD" id="cd11293">
    <property type="entry name" value="gelsolin_S4_like"/>
    <property type="match status" value="1"/>
</dbReference>
<feature type="region of interest" description="Disordered" evidence="5">
    <location>
        <begin position="797"/>
        <end position="819"/>
    </location>
</feature>
<evidence type="ECO:0000256" key="1">
    <source>
        <dbReference type="ARBA" id="ARBA00004245"/>
    </source>
</evidence>
<dbReference type="InterPro" id="IPR029006">
    <property type="entry name" value="ADF-H/Gelsolin-like_dom_sf"/>
</dbReference>
<dbReference type="Pfam" id="PF02209">
    <property type="entry name" value="VHP"/>
    <property type="match status" value="1"/>
</dbReference>
<feature type="compositionally biased region" description="Low complexity" evidence="5">
    <location>
        <begin position="910"/>
        <end position="927"/>
    </location>
</feature>
<dbReference type="Proteomes" id="UP000734854">
    <property type="component" value="Unassembled WGS sequence"/>
</dbReference>
<keyword evidence="4" id="KW-0206">Cytoskeleton</keyword>
<protein>
    <recommendedName>
        <fullName evidence="6">HP domain-containing protein</fullName>
    </recommendedName>
</protein>
<evidence type="ECO:0000256" key="3">
    <source>
        <dbReference type="ARBA" id="ARBA00022737"/>
    </source>
</evidence>
<accession>A0A8J5G9X4</accession>
<proteinExistence type="predicted"/>
<dbReference type="Gene3D" id="3.40.20.10">
    <property type="entry name" value="Severin"/>
    <property type="match status" value="6"/>
</dbReference>
<gene>
    <name evidence="7" type="ORF">ZIOFF_036324</name>
</gene>
<dbReference type="CDD" id="cd11289">
    <property type="entry name" value="gelsolin_S2_like"/>
    <property type="match status" value="1"/>
</dbReference>
<evidence type="ECO:0000313" key="7">
    <source>
        <dbReference type="EMBL" id="KAG6504000.1"/>
    </source>
</evidence>
<dbReference type="GO" id="GO:0005856">
    <property type="term" value="C:cytoskeleton"/>
    <property type="evidence" value="ECO:0007669"/>
    <property type="project" value="UniProtKB-SubCell"/>
</dbReference>
<dbReference type="SMART" id="SM00153">
    <property type="entry name" value="VHP"/>
    <property type="match status" value="1"/>
</dbReference>
<dbReference type="InterPro" id="IPR007122">
    <property type="entry name" value="Villin/Gelsolin"/>
</dbReference>
<dbReference type="FunFam" id="3.40.20.10:FF:000028">
    <property type="entry name" value="Villin-like 1"/>
    <property type="match status" value="1"/>
</dbReference>
<dbReference type="CDD" id="cd11292">
    <property type="entry name" value="gelsolin_S3_like"/>
    <property type="match status" value="1"/>
</dbReference>
<dbReference type="FunFam" id="3.40.20.10:FF:000039">
    <property type="entry name" value="Villin-4"/>
    <property type="match status" value="1"/>
</dbReference>
<feature type="region of interest" description="Disordered" evidence="5">
    <location>
        <begin position="867"/>
        <end position="935"/>
    </location>
</feature>
<dbReference type="SMART" id="SM00262">
    <property type="entry name" value="GEL"/>
    <property type="match status" value="5"/>
</dbReference>
<keyword evidence="8" id="KW-1185">Reference proteome</keyword>
<organism evidence="7 8">
    <name type="scientific">Zingiber officinale</name>
    <name type="common">Ginger</name>
    <name type="synonym">Amomum zingiber</name>
    <dbReference type="NCBI Taxonomy" id="94328"/>
    <lineage>
        <taxon>Eukaryota</taxon>
        <taxon>Viridiplantae</taxon>
        <taxon>Streptophyta</taxon>
        <taxon>Embryophyta</taxon>
        <taxon>Tracheophyta</taxon>
        <taxon>Spermatophyta</taxon>
        <taxon>Magnoliopsida</taxon>
        <taxon>Liliopsida</taxon>
        <taxon>Zingiberales</taxon>
        <taxon>Zingiberaceae</taxon>
        <taxon>Zingiber</taxon>
    </lineage>
</organism>
<dbReference type="SUPFAM" id="SSF47050">
    <property type="entry name" value="VHP, Villin headpiece domain"/>
    <property type="match status" value="1"/>
</dbReference>
<feature type="domain" description="HP" evidence="6">
    <location>
        <begin position="978"/>
        <end position="1043"/>
    </location>
</feature>
<dbReference type="AlphaFoldDB" id="A0A8J5G9X4"/>
<feature type="region of interest" description="Disordered" evidence="5">
    <location>
        <begin position="962"/>
        <end position="997"/>
    </location>
</feature>
<evidence type="ECO:0000256" key="4">
    <source>
        <dbReference type="ARBA" id="ARBA00023212"/>
    </source>
</evidence>
<feature type="compositionally biased region" description="Low complexity" evidence="5">
    <location>
        <begin position="867"/>
        <end position="877"/>
    </location>
</feature>
<dbReference type="InterPro" id="IPR036886">
    <property type="entry name" value="Villin_headpiece_dom_sf"/>
</dbReference>
<reference evidence="7 8" key="1">
    <citation type="submission" date="2020-08" db="EMBL/GenBank/DDBJ databases">
        <title>Plant Genome Project.</title>
        <authorList>
            <person name="Zhang R.-G."/>
        </authorList>
    </citation>
    <scope>NUCLEOTIDE SEQUENCE [LARGE SCALE GENOMIC DNA]</scope>
    <source>
        <tissue evidence="7">Rhizome</tissue>
    </source>
</reference>
<dbReference type="GO" id="GO:0007015">
    <property type="term" value="P:actin filament organization"/>
    <property type="evidence" value="ECO:0007669"/>
    <property type="project" value="UniProtKB-ARBA"/>
</dbReference>